<evidence type="ECO:0008006" key="4">
    <source>
        <dbReference type="Google" id="ProtNLM"/>
    </source>
</evidence>
<dbReference type="InterPro" id="IPR010706">
    <property type="entry name" value="Fatty_acid_cis-trans_isomerase"/>
</dbReference>
<dbReference type="AlphaFoldDB" id="A0AAN1WHY2"/>
<dbReference type="EMBL" id="AP023086">
    <property type="protein sequence ID" value="BCD97902.1"/>
    <property type="molecule type" value="Genomic_DNA"/>
</dbReference>
<dbReference type="Pfam" id="PF06934">
    <property type="entry name" value="CTI"/>
    <property type="match status" value="1"/>
</dbReference>
<name>A0AAN1WHY2_9GAMM</name>
<accession>A0AAN1WHY2</accession>
<dbReference type="KEGG" id="marq:MARGE09_P2103"/>
<feature type="chain" id="PRO_5042924899" description="Fatty acid cis/trans isomerase" evidence="1">
    <location>
        <begin position="21"/>
        <end position="817"/>
    </location>
</feature>
<sequence length="817" mass="93501">MNIKKFLFWLLMAAVGLALLGCNTASWLGGGQISNAQQQAYQAELFRLQNTPQSKPSLNYYQDVKPIVDRKCIVCHACYDAPCQLKLTSLEGIIRGATQAPVYNASRIDAAPTTRLFVDAYTQPEWREKGFFSILEPSDKAPSSVSVMNHMLALGKTREIDATTKVTKSMLTLGSERELSCAAGNDMDEYARENPNGGMPLAVAGLSDREYSVLTQWTMQAANNKNLAPSAARILPEDQIQLDIWESWFNRPGKKQQLLSRYLFEHFILGHLYFQSDAQLKVRLGAKRAEPVAVFFKLIRSTTPPGKPPVDVATVLANEPPPEHFYYRFVPVTQTLVYKDHIPYRLDQKRLAYFESHFLSDDWQVDVLPGYSYQERANPFLTFADIPAKLRYQFLLQDAEYFIRNFIRGPVCHGPIATDVIRDQFWVMFENPAVEQYVNDEAYRRESTPLLGLPGEKDALTELGDQWLKYSRKRNAYAKMRDQHYSRMMPDMAPFELLWDGNKNNKNAFLSVFRHHDNASVVQGFRGNIPRTAWLMDYPLLERSYYELVVGFNVFGNTSHQLQTRLYFDLIRNGGEVNFLRLLPPEARQKEYEHWYQGAAKIKVFGAYFTPDFKHASPISYTTKAPKAEFFTHVFSQFPLLAGAQEFAASGFLQGLPLKLLKPFPEPDAFNTLRQKTAEQLPFIQFLPETTLLSLKNADGSSQVFSILRNRMHSNVAFMLGESLRYQQAQDTVTILPELVGSYPNLMLSVTAKEVTQMLKDIAEVETQKDFDLFIDRYGVRRMQPRLWAELDGYRKHLEQVSPIAAGVMDINRYGYW</sequence>
<feature type="signal peptide" evidence="1">
    <location>
        <begin position="1"/>
        <end position="20"/>
    </location>
</feature>
<dbReference type="Proteomes" id="UP001320119">
    <property type="component" value="Chromosome"/>
</dbReference>
<keyword evidence="3" id="KW-1185">Reference proteome</keyword>
<evidence type="ECO:0000256" key="1">
    <source>
        <dbReference type="SAM" id="SignalP"/>
    </source>
</evidence>
<organism evidence="2 3">
    <name type="scientific">Marinagarivorans cellulosilyticus</name>
    <dbReference type="NCBI Taxonomy" id="2721545"/>
    <lineage>
        <taxon>Bacteria</taxon>
        <taxon>Pseudomonadati</taxon>
        <taxon>Pseudomonadota</taxon>
        <taxon>Gammaproteobacteria</taxon>
        <taxon>Cellvibrionales</taxon>
        <taxon>Cellvibrionaceae</taxon>
        <taxon>Marinagarivorans</taxon>
    </lineage>
</organism>
<evidence type="ECO:0000313" key="3">
    <source>
        <dbReference type="Proteomes" id="UP001320119"/>
    </source>
</evidence>
<dbReference type="RefSeq" id="WP_236981881.1">
    <property type="nucleotide sequence ID" value="NZ_AP023086.1"/>
</dbReference>
<evidence type="ECO:0000313" key="2">
    <source>
        <dbReference type="EMBL" id="BCD97902.1"/>
    </source>
</evidence>
<gene>
    <name evidence="2" type="ORF">MARGE09_P2103</name>
</gene>
<keyword evidence="1" id="KW-0732">Signal</keyword>
<proteinExistence type="predicted"/>
<protein>
    <recommendedName>
        <fullName evidence="4">Fatty acid cis/trans isomerase</fullName>
    </recommendedName>
</protein>
<dbReference type="PROSITE" id="PS51257">
    <property type="entry name" value="PROKAR_LIPOPROTEIN"/>
    <property type="match status" value="1"/>
</dbReference>
<reference evidence="2 3" key="1">
    <citation type="journal article" date="2022" name="IScience">
        <title>An ultrasensitive nanofiber-based assay for enzymatic hydrolysis and deep-sea microbial degradation of cellulose.</title>
        <authorList>
            <person name="Tsudome M."/>
            <person name="Tachioka M."/>
            <person name="Miyazaki M."/>
            <person name="Uchimura K."/>
            <person name="Tsuda M."/>
            <person name="Takaki Y."/>
            <person name="Deguchi S."/>
        </authorList>
    </citation>
    <scope>NUCLEOTIDE SEQUENCE [LARGE SCALE GENOMIC DNA]</scope>
    <source>
        <strain evidence="2 3">GE09</strain>
    </source>
</reference>